<name>A0A9P7FDM9_9AGAM</name>
<dbReference type="GeneID" id="64695416"/>
<dbReference type="AlphaFoldDB" id="A0A9P7FDM9"/>
<comment type="caution">
    <text evidence="1">The sequence shown here is derived from an EMBL/GenBank/DDBJ whole genome shotgun (WGS) entry which is preliminary data.</text>
</comment>
<keyword evidence="2" id="KW-1185">Reference proteome</keyword>
<organism evidence="1 2">
    <name type="scientific">Suillus discolor</name>
    <dbReference type="NCBI Taxonomy" id="1912936"/>
    <lineage>
        <taxon>Eukaryota</taxon>
        <taxon>Fungi</taxon>
        <taxon>Dikarya</taxon>
        <taxon>Basidiomycota</taxon>
        <taxon>Agaricomycotina</taxon>
        <taxon>Agaricomycetes</taxon>
        <taxon>Agaricomycetidae</taxon>
        <taxon>Boletales</taxon>
        <taxon>Suillineae</taxon>
        <taxon>Suillaceae</taxon>
        <taxon>Suillus</taxon>
    </lineage>
</organism>
<dbReference type="InterPro" id="IPR032675">
    <property type="entry name" value="LRR_dom_sf"/>
</dbReference>
<evidence type="ECO:0000313" key="1">
    <source>
        <dbReference type="EMBL" id="KAG2113174.1"/>
    </source>
</evidence>
<accession>A0A9P7FDM9</accession>
<dbReference type="RefSeq" id="XP_041295732.1">
    <property type="nucleotide sequence ID" value="XM_041433157.1"/>
</dbReference>
<sequence length="217" mass="24825">MGRSILSTPLVYYLPDSRSGWDHKDRTDALTTRDWEVMQKYVPRIRSLRFHVAAGRGPRCCNILKALRQSPVAQPPLPNLQRLDYRCYVFKDHHLLDIFFVPSLIDLTIEVHPASFPDVSFISPLAALCPHLTSFRLSGYRSHEPIMATVSNVVMSLPHLRTLHCDQFSQAAITSRAIALLVSLVFPKVKKIVWGGWRKFGHLDKVNEHPEVFRSFP</sequence>
<evidence type="ECO:0008006" key="3">
    <source>
        <dbReference type="Google" id="ProtNLM"/>
    </source>
</evidence>
<dbReference type="Proteomes" id="UP000823399">
    <property type="component" value="Unassembled WGS sequence"/>
</dbReference>
<dbReference type="Gene3D" id="3.80.10.10">
    <property type="entry name" value="Ribonuclease Inhibitor"/>
    <property type="match status" value="1"/>
</dbReference>
<reference evidence="1" key="1">
    <citation type="journal article" date="2020" name="New Phytol.">
        <title>Comparative genomics reveals dynamic genome evolution in host specialist ectomycorrhizal fungi.</title>
        <authorList>
            <person name="Lofgren L.A."/>
            <person name="Nguyen N.H."/>
            <person name="Vilgalys R."/>
            <person name="Ruytinx J."/>
            <person name="Liao H.L."/>
            <person name="Branco S."/>
            <person name="Kuo A."/>
            <person name="LaButti K."/>
            <person name="Lipzen A."/>
            <person name="Andreopoulos W."/>
            <person name="Pangilinan J."/>
            <person name="Riley R."/>
            <person name="Hundley H."/>
            <person name="Na H."/>
            <person name="Barry K."/>
            <person name="Grigoriev I.V."/>
            <person name="Stajich J.E."/>
            <person name="Kennedy P.G."/>
        </authorList>
    </citation>
    <scope>NUCLEOTIDE SEQUENCE</scope>
    <source>
        <strain evidence="1">FC423</strain>
    </source>
</reference>
<dbReference type="SUPFAM" id="SSF52047">
    <property type="entry name" value="RNI-like"/>
    <property type="match status" value="1"/>
</dbReference>
<evidence type="ECO:0000313" key="2">
    <source>
        <dbReference type="Proteomes" id="UP000823399"/>
    </source>
</evidence>
<dbReference type="EMBL" id="JABBWM010000013">
    <property type="protein sequence ID" value="KAG2113174.1"/>
    <property type="molecule type" value="Genomic_DNA"/>
</dbReference>
<gene>
    <name evidence="1" type="ORF">F5147DRAFT_64676</name>
</gene>
<proteinExistence type="predicted"/>
<dbReference type="OrthoDB" id="2687539at2759"/>
<protein>
    <recommendedName>
        <fullName evidence="3">F-box domain-containing protein</fullName>
    </recommendedName>
</protein>